<feature type="transmembrane region" description="Helical" evidence="1">
    <location>
        <begin position="16"/>
        <end position="34"/>
    </location>
</feature>
<dbReference type="OMA" id="AVRCWES"/>
<dbReference type="PANTHER" id="PTHR47412">
    <property type="entry name" value="FI01434P-RELATED"/>
    <property type="match status" value="1"/>
</dbReference>
<dbReference type="Proteomes" id="UP000249218">
    <property type="component" value="Unassembled WGS sequence"/>
</dbReference>
<evidence type="ECO:0008006" key="4">
    <source>
        <dbReference type="Google" id="ProtNLM"/>
    </source>
</evidence>
<evidence type="ECO:0000256" key="1">
    <source>
        <dbReference type="SAM" id="Phobius"/>
    </source>
</evidence>
<sequence>MQVPNFLIMLGNRRNLIFRVSIVFNIAVLLYAAMHYSGNSAPGVDWVPITSEGLERTAELRYLKEDVRNETMVRFAEFGPRVAESTSQKVVPSTMSTVKKTVSSTASDVDKKISAAPSEVNIVNETLDVYDESVLSETTLTLLRQLLGCNDKDFLPETLQRGEFWVLKNYVRANHGAIACHESITYTTHGGFEFLDNLLPLVERWMAPVSLAIHAPGSDMMPTVNSIRYLRDCVGNDLILQYVTFHIFFSNKHIPSTIPVPEDFLKTSYNCSEPPPYIVNSSSTYKQQKNLLYPINVGRNIARGSALTHFVLPSDIELYPSPDLVPKFLNMIARNEAPLSTSSKPRVFPISIFEIAKNQNAPTTKSELQVMLRNKTAIPFHKYVCPTCHNIPHGKEWMTTLEGNQMEVFHVGKRQGKFVHWEPIFIGTNQDPFYDERLSWEGKQDKMTQGYVLCVKDYEFMILNNAFLVHKPGIKYYTKNVKRDKIGSRQSAYVRNVIHPELKKLYGVKSGCVL</sequence>
<dbReference type="OrthoDB" id="9974378at2759"/>
<gene>
    <name evidence="2" type="primary">HaOG212420</name>
    <name evidence="2" type="ORF">B5X24_HaOG212420</name>
</gene>
<keyword evidence="3" id="KW-1185">Reference proteome</keyword>
<evidence type="ECO:0000313" key="2">
    <source>
        <dbReference type="EMBL" id="PZC71810.1"/>
    </source>
</evidence>
<dbReference type="PANTHER" id="PTHR47412:SF1">
    <property type="entry name" value="FI01434P-RELATED"/>
    <property type="match status" value="1"/>
</dbReference>
<dbReference type="AlphaFoldDB" id="A0A2W1BG91"/>
<dbReference type="EMBL" id="KZ150252">
    <property type="protein sequence ID" value="PZC71810.1"/>
    <property type="molecule type" value="Genomic_DNA"/>
</dbReference>
<reference evidence="2 3" key="1">
    <citation type="journal article" date="2017" name="BMC Biol.">
        <title>Genomic innovations, transcriptional plasticity and gene loss underlying the evolution and divergence of two highly polyphagous and invasive Helicoverpa pest species.</title>
        <authorList>
            <person name="Pearce S.L."/>
            <person name="Clarke D.F."/>
            <person name="East P.D."/>
            <person name="Elfekih S."/>
            <person name="Gordon K.H."/>
            <person name="Jermiin L.S."/>
            <person name="McGaughran A."/>
            <person name="Oakeshott J.G."/>
            <person name="Papanikolaou A."/>
            <person name="Perera O.P."/>
            <person name="Rane R.V."/>
            <person name="Richards S."/>
            <person name="Tay W.T."/>
            <person name="Walsh T.K."/>
            <person name="Anderson A."/>
            <person name="Anderson C.J."/>
            <person name="Asgari S."/>
            <person name="Board P.G."/>
            <person name="Bretschneider A."/>
            <person name="Campbell P.M."/>
            <person name="Chertemps T."/>
            <person name="Christeller J.T."/>
            <person name="Coppin C.W."/>
            <person name="Downes S.J."/>
            <person name="Duan G."/>
            <person name="Farnsworth C.A."/>
            <person name="Good R.T."/>
            <person name="Han L.B."/>
            <person name="Han Y.C."/>
            <person name="Hatje K."/>
            <person name="Horne I."/>
            <person name="Huang Y.P."/>
            <person name="Hughes D.S."/>
            <person name="Jacquin-Joly E."/>
            <person name="James W."/>
            <person name="Jhangiani S."/>
            <person name="Kollmar M."/>
            <person name="Kuwar S.S."/>
            <person name="Li S."/>
            <person name="Liu N.Y."/>
            <person name="Maibeche M.T."/>
            <person name="Miller J.R."/>
            <person name="Montagne N."/>
            <person name="Perry T."/>
            <person name="Qu J."/>
            <person name="Song S.V."/>
            <person name="Sutton G.G."/>
            <person name="Vogel H."/>
            <person name="Walenz B.P."/>
            <person name="Xu W."/>
            <person name="Zhang H.J."/>
            <person name="Zou Z."/>
            <person name="Batterham P."/>
            <person name="Edwards O.R."/>
            <person name="Feyereisen R."/>
            <person name="Gibbs R.A."/>
            <person name="Heckel D.G."/>
            <person name="McGrath A."/>
            <person name="Robin C."/>
            <person name="Scherer S.E."/>
            <person name="Worley K.C."/>
            <person name="Wu Y.D."/>
        </authorList>
    </citation>
    <scope>NUCLEOTIDE SEQUENCE [LARGE SCALE GENOMIC DNA]</scope>
    <source>
        <strain evidence="2">Harm_GR_Male_#8</strain>
        <tissue evidence="2">Whole organism</tissue>
    </source>
</reference>
<keyword evidence="1" id="KW-0812">Transmembrane</keyword>
<keyword evidence="1" id="KW-0472">Membrane</keyword>
<proteinExistence type="predicted"/>
<dbReference type="Pfam" id="PF13896">
    <property type="entry name" value="Glyco_transf_49"/>
    <property type="match status" value="1"/>
</dbReference>
<name>A0A2W1BG91_HELAM</name>
<accession>A0A2W1BG91</accession>
<organism evidence="2 3">
    <name type="scientific">Helicoverpa armigera</name>
    <name type="common">Cotton bollworm</name>
    <name type="synonym">Heliothis armigera</name>
    <dbReference type="NCBI Taxonomy" id="29058"/>
    <lineage>
        <taxon>Eukaryota</taxon>
        <taxon>Metazoa</taxon>
        <taxon>Ecdysozoa</taxon>
        <taxon>Arthropoda</taxon>
        <taxon>Hexapoda</taxon>
        <taxon>Insecta</taxon>
        <taxon>Pterygota</taxon>
        <taxon>Neoptera</taxon>
        <taxon>Endopterygota</taxon>
        <taxon>Lepidoptera</taxon>
        <taxon>Glossata</taxon>
        <taxon>Ditrysia</taxon>
        <taxon>Noctuoidea</taxon>
        <taxon>Noctuidae</taxon>
        <taxon>Heliothinae</taxon>
        <taxon>Helicoverpa</taxon>
    </lineage>
</organism>
<keyword evidence="1" id="KW-1133">Transmembrane helix</keyword>
<protein>
    <recommendedName>
        <fullName evidence="4">N-acetyllactosaminide beta-1,3-N-acetylglucosaminyltransferase</fullName>
    </recommendedName>
</protein>
<evidence type="ECO:0000313" key="3">
    <source>
        <dbReference type="Proteomes" id="UP000249218"/>
    </source>
</evidence>